<reference evidence="3 4" key="1">
    <citation type="submission" date="2013-01" db="EMBL/GenBank/DDBJ databases">
        <authorList>
            <person name="Bench S."/>
        </authorList>
    </citation>
    <scope>NUCLEOTIDE SEQUENCE [LARGE SCALE GENOMIC DNA]</scope>
    <source>
        <strain evidence="3 4">WH 0005</strain>
    </source>
</reference>
<comment type="caution">
    <text evidence="3">The sequence shown here is derived from an EMBL/GenBank/DDBJ whole genome shotgun (WGS) entry which is preliminary data.</text>
</comment>
<evidence type="ECO:0000313" key="3">
    <source>
        <dbReference type="EMBL" id="CCQ56633.1"/>
    </source>
</evidence>
<reference evidence="3 4" key="2">
    <citation type="submission" date="2013-09" db="EMBL/GenBank/DDBJ databases">
        <title>Whole genome comparison of six Crocosphaera watsonii strains with differing phenotypes.</title>
        <authorList>
            <person name="Bench S.R."/>
            <person name="Heller P."/>
            <person name="Frank I."/>
            <person name="Arciniega M."/>
            <person name="Shilova I.N."/>
            <person name="Zehr J.P."/>
        </authorList>
    </citation>
    <scope>NUCLEOTIDE SEQUENCE [LARGE SCALE GENOMIC DNA]</scope>
    <source>
        <strain evidence="3 4">WH 0005</strain>
    </source>
</reference>
<dbReference type="AlphaFoldDB" id="T2IUD3"/>
<comment type="similarity">
    <text evidence="1">Belongs to the NifZ family.</text>
</comment>
<sequence length="122" mass="13758">MLYLIGVCLMGLYSAGEIELNDPPVFEMEQKVRLRKMIRNDGTFPGKEIGETLAKKGDVGYVVGIGTYLQSYYIYAVHFLENGYVVGCRRKELVPADEPFIDDTDDEEIVETVEPSLQESQV</sequence>
<name>T2IUD3_CROWT</name>
<dbReference type="Proteomes" id="UP000017981">
    <property type="component" value="Unassembled WGS sequence"/>
</dbReference>
<evidence type="ECO:0000313" key="4">
    <source>
        <dbReference type="Proteomes" id="UP000017981"/>
    </source>
</evidence>
<proteinExistence type="inferred from homology"/>
<gene>
    <name evidence="3" type="ORF">CWATWH0005_1651</name>
</gene>
<evidence type="ECO:0000256" key="2">
    <source>
        <dbReference type="ARBA" id="ARBA00023231"/>
    </source>
</evidence>
<protein>
    <submittedName>
        <fullName evidence="3">NifZ protein</fullName>
    </submittedName>
</protein>
<dbReference type="Pfam" id="PF04319">
    <property type="entry name" value="NifZ"/>
    <property type="match status" value="1"/>
</dbReference>
<accession>T2IUD3</accession>
<dbReference type="EMBL" id="CAQL01000657">
    <property type="protein sequence ID" value="CCQ56633.1"/>
    <property type="molecule type" value="Genomic_DNA"/>
</dbReference>
<dbReference type="GO" id="GO:0009399">
    <property type="term" value="P:nitrogen fixation"/>
    <property type="evidence" value="ECO:0007669"/>
    <property type="project" value="InterPro"/>
</dbReference>
<organism evidence="3 4">
    <name type="scientific">Crocosphaera watsonii WH 0005</name>
    <dbReference type="NCBI Taxonomy" id="423472"/>
    <lineage>
        <taxon>Bacteria</taxon>
        <taxon>Bacillati</taxon>
        <taxon>Cyanobacteriota</taxon>
        <taxon>Cyanophyceae</taxon>
        <taxon>Oscillatoriophycideae</taxon>
        <taxon>Chroococcales</taxon>
        <taxon>Aphanothecaceae</taxon>
        <taxon>Crocosphaera</taxon>
    </lineage>
</organism>
<dbReference type="InterPro" id="IPR007415">
    <property type="entry name" value="Nitrogenase_MoFe_mat_NifZ"/>
</dbReference>
<keyword evidence="2" id="KW-0535">Nitrogen fixation</keyword>
<evidence type="ECO:0000256" key="1">
    <source>
        <dbReference type="ARBA" id="ARBA00008027"/>
    </source>
</evidence>